<proteinExistence type="predicted"/>
<sequence>MLISDQCPEDHGKHVPVSHC</sequence>
<name>A0A0E9W4W8_ANGAN</name>
<protein>
    <submittedName>
        <fullName evidence="2">Uncharacterized protein</fullName>
    </submittedName>
</protein>
<dbReference type="EMBL" id="GBXM01024044">
    <property type="protein sequence ID" value="JAH84533.1"/>
    <property type="molecule type" value="Transcribed_RNA"/>
</dbReference>
<accession>A0A0E9W4W8</accession>
<evidence type="ECO:0000256" key="1">
    <source>
        <dbReference type="SAM" id="MobiDB-lite"/>
    </source>
</evidence>
<feature type="region of interest" description="Disordered" evidence="1">
    <location>
        <begin position="1"/>
        <end position="20"/>
    </location>
</feature>
<dbReference type="AlphaFoldDB" id="A0A0E9W4W8"/>
<evidence type="ECO:0000313" key="2">
    <source>
        <dbReference type="EMBL" id="JAH84533.1"/>
    </source>
</evidence>
<reference evidence="2" key="2">
    <citation type="journal article" date="2015" name="Fish Shellfish Immunol.">
        <title>Early steps in the European eel (Anguilla anguilla)-Vibrio vulnificus interaction in the gills: Role of the RtxA13 toxin.</title>
        <authorList>
            <person name="Callol A."/>
            <person name="Pajuelo D."/>
            <person name="Ebbesson L."/>
            <person name="Teles M."/>
            <person name="MacKenzie S."/>
            <person name="Amaro C."/>
        </authorList>
    </citation>
    <scope>NUCLEOTIDE SEQUENCE</scope>
</reference>
<reference evidence="2" key="1">
    <citation type="submission" date="2014-11" db="EMBL/GenBank/DDBJ databases">
        <authorList>
            <person name="Amaro Gonzalez C."/>
        </authorList>
    </citation>
    <scope>NUCLEOTIDE SEQUENCE</scope>
</reference>
<organism evidence="2">
    <name type="scientific">Anguilla anguilla</name>
    <name type="common">European freshwater eel</name>
    <name type="synonym">Muraena anguilla</name>
    <dbReference type="NCBI Taxonomy" id="7936"/>
    <lineage>
        <taxon>Eukaryota</taxon>
        <taxon>Metazoa</taxon>
        <taxon>Chordata</taxon>
        <taxon>Craniata</taxon>
        <taxon>Vertebrata</taxon>
        <taxon>Euteleostomi</taxon>
        <taxon>Actinopterygii</taxon>
        <taxon>Neopterygii</taxon>
        <taxon>Teleostei</taxon>
        <taxon>Anguilliformes</taxon>
        <taxon>Anguillidae</taxon>
        <taxon>Anguilla</taxon>
    </lineage>
</organism>